<dbReference type="Pfam" id="PF21373">
    <property type="entry name" value="ZNHIT3_C"/>
    <property type="match status" value="1"/>
</dbReference>
<evidence type="ECO:0000313" key="2">
    <source>
        <dbReference type="EMBL" id="GIL46578.1"/>
    </source>
</evidence>
<sequence>MSDKFDFDVDVAQLADVDPDALAALRVGQRLTIARHGEDGNLLLCNELGIKLAPLSQAQTAARCLQSKVIVRAIKRDTTSGTIQRLQARLYRTEDAGVVGNSTGRYIAALEHAASEGNAQVASVSEEENDYRLRRVQYQALADSEQLRAMLANPHLQVVLAKIDNATDREQVLAAQLETPDFQDFVSQVLKSLDPERVPATAATVAAVAMAT</sequence>
<feature type="domain" description="Zinc finger HIT" evidence="1">
    <location>
        <begin position="139"/>
        <end position="191"/>
    </location>
</feature>
<dbReference type="Proteomes" id="UP000747399">
    <property type="component" value="Unassembled WGS sequence"/>
</dbReference>
<evidence type="ECO:0000259" key="1">
    <source>
        <dbReference type="Pfam" id="PF21373"/>
    </source>
</evidence>
<dbReference type="EMBL" id="BNCO01000004">
    <property type="protein sequence ID" value="GIL46578.1"/>
    <property type="molecule type" value="Genomic_DNA"/>
</dbReference>
<accession>A0A8J4ATN1</accession>
<gene>
    <name evidence="2" type="ORF">Vafri_3545</name>
</gene>
<reference evidence="2" key="1">
    <citation type="journal article" date="2021" name="Proc. Natl. Acad. Sci. U.S.A.">
        <title>Three genomes in the algal genus Volvox reveal the fate of a haploid sex-determining region after a transition to homothallism.</title>
        <authorList>
            <person name="Yamamoto K."/>
            <person name="Hamaji T."/>
            <person name="Kawai-Toyooka H."/>
            <person name="Matsuzaki R."/>
            <person name="Takahashi F."/>
            <person name="Nishimura Y."/>
            <person name="Kawachi M."/>
            <person name="Noguchi H."/>
            <person name="Minakuchi Y."/>
            <person name="Umen J.G."/>
            <person name="Toyoda A."/>
            <person name="Nozaki H."/>
        </authorList>
    </citation>
    <scope>NUCLEOTIDE SEQUENCE</scope>
    <source>
        <strain evidence="2">NIES-3780</strain>
    </source>
</reference>
<protein>
    <recommendedName>
        <fullName evidence="1">Zinc finger HIT domain-containing protein</fullName>
    </recommendedName>
</protein>
<dbReference type="InterPro" id="IPR048371">
    <property type="entry name" value="ZNHIT3_C"/>
</dbReference>
<organism evidence="2 3">
    <name type="scientific">Volvox africanus</name>
    <dbReference type="NCBI Taxonomy" id="51714"/>
    <lineage>
        <taxon>Eukaryota</taxon>
        <taxon>Viridiplantae</taxon>
        <taxon>Chlorophyta</taxon>
        <taxon>core chlorophytes</taxon>
        <taxon>Chlorophyceae</taxon>
        <taxon>CS clade</taxon>
        <taxon>Chlamydomonadales</taxon>
        <taxon>Volvocaceae</taxon>
        <taxon>Volvox</taxon>
    </lineage>
</organism>
<dbReference type="AlphaFoldDB" id="A0A8J4ATN1"/>
<proteinExistence type="predicted"/>
<comment type="caution">
    <text evidence="2">The sequence shown here is derived from an EMBL/GenBank/DDBJ whole genome shotgun (WGS) entry which is preliminary data.</text>
</comment>
<evidence type="ECO:0000313" key="3">
    <source>
        <dbReference type="Proteomes" id="UP000747399"/>
    </source>
</evidence>
<keyword evidence="3" id="KW-1185">Reference proteome</keyword>
<name>A0A8J4ATN1_9CHLO</name>